<feature type="transmembrane region" description="Helical" evidence="6">
    <location>
        <begin position="294"/>
        <end position="316"/>
    </location>
</feature>
<feature type="domain" description="Major facilitator superfamily (MFS) profile" evidence="7">
    <location>
        <begin position="35"/>
        <end position="452"/>
    </location>
</feature>
<dbReference type="Proteomes" id="UP000002745">
    <property type="component" value="Chromosome"/>
</dbReference>
<feature type="transmembrane region" description="Helical" evidence="6">
    <location>
        <begin position="101"/>
        <end position="121"/>
    </location>
</feature>
<feature type="transmembrane region" description="Helical" evidence="6">
    <location>
        <begin position="73"/>
        <end position="94"/>
    </location>
</feature>
<feature type="transmembrane region" description="Helical" evidence="6">
    <location>
        <begin position="355"/>
        <end position="376"/>
    </location>
</feature>
<evidence type="ECO:0000256" key="4">
    <source>
        <dbReference type="ARBA" id="ARBA00022989"/>
    </source>
</evidence>
<feature type="transmembrane region" description="Helical" evidence="6">
    <location>
        <begin position="254"/>
        <end position="274"/>
    </location>
</feature>
<feature type="transmembrane region" description="Helical" evidence="6">
    <location>
        <begin position="328"/>
        <end position="349"/>
    </location>
</feature>
<keyword evidence="4 6" id="KW-1133">Transmembrane helix</keyword>
<dbReference type="Gene3D" id="1.20.1250.20">
    <property type="entry name" value="MFS general substrate transporter like domains"/>
    <property type="match status" value="2"/>
</dbReference>
<dbReference type="AlphaFoldDB" id="C6XJB3"/>
<evidence type="ECO:0000313" key="9">
    <source>
        <dbReference type="Proteomes" id="UP000002745"/>
    </source>
</evidence>
<evidence type="ECO:0000256" key="5">
    <source>
        <dbReference type="ARBA" id="ARBA00023136"/>
    </source>
</evidence>
<dbReference type="HOGENOM" id="CLU_001265_5_12_5"/>
<gene>
    <name evidence="8" type="ordered locus">Hbal_1519</name>
</gene>
<evidence type="ECO:0000256" key="6">
    <source>
        <dbReference type="SAM" id="Phobius"/>
    </source>
</evidence>
<name>C6XJB3_HIRBI</name>
<accession>C6XJB3</accession>
<keyword evidence="3 6" id="KW-0812">Transmembrane</keyword>
<sequence>MSQSDDHISETAPPPKLRAGASDISWPNRRYAWYVVALLTLAYALAILDRVSIALLIEPLEASLHITDTQFGLLQGLAFSLFYSVLGLPIGLLCDRTKRTPILTAALALWSLATMGCSLATTFEELFFARILVGVGEAALVPAAASLIADLFPPSTRPKAYGVFVTGSSLGTAAAFLFSGLFLHLSHGLINDIPHLASNFQSWQLVFIMCGMPGVALSLIMLLTMREPKRQGVETTKTEFSFKPIFKLFSKQPVAFATLIGGTVLNLVCVYAIIGWLPAMFIRVHNWEASTAGQILGLVGLPISLFAAANSGWVISWLNSKGRTDAPMLAAAACGISMLIFGTATSLAPTGLLAIIAYALNALFVNWNISAVYSGVSQISPNQLRGQVMALHTIASSLIAMTAGNFFVGFLTDTFFTSPEGISYALAIVFFTCGTGSAILLTLGRHAFAKAVAANEEKVTSND</sequence>
<proteinExistence type="predicted"/>
<dbReference type="InterPro" id="IPR011701">
    <property type="entry name" value="MFS"/>
</dbReference>
<dbReference type="RefSeq" id="WP_015827358.1">
    <property type="nucleotide sequence ID" value="NC_012982.1"/>
</dbReference>
<keyword evidence="9" id="KW-1185">Reference proteome</keyword>
<dbReference type="EMBL" id="CP001678">
    <property type="protein sequence ID" value="ACT59208.1"/>
    <property type="molecule type" value="Genomic_DNA"/>
</dbReference>
<evidence type="ECO:0000259" key="7">
    <source>
        <dbReference type="PROSITE" id="PS50850"/>
    </source>
</evidence>
<dbReference type="SUPFAM" id="SSF103473">
    <property type="entry name" value="MFS general substrate transporter"/>
    <property type="match status" value="1"/>
</dbReference>
<evidence type="ECO:0000256" key="2">
    <source>
        <dbReference type="ARBA" id="ARBA00022448"/>
    </source>
</evidence>
<dbReference type="eggNOG" id="COG2814">
    <property type="taxonomic scope" value="Bacteria"/>
</dbReference>
<dbReference type="OrthoDB" id="7473300at2"/>
<dbReference type="InterPro" id="IPR036259">
    <property type="entry name" value="MFS_trans_sf"/>
</dbReference>
<feature type="transmembrane region" description="Helical" evidence="6">
    <location>
        <begin position="31"/>
        <end position="53"/>
    </location>
</feature>
<evidence type="ECO:0000256" key="1">
    <source>
        <dbReference type="ARBA" id="ARBA00004141"/>
    </source>
</evidence>
<evidence type="ECO:0000256" key="3">
    <source>
        <dbReference type="ARBA" id="ARBA00022692"/>
    </source>
</evidence>
<dbReference type="PROSITE" id="PS50850">
    <property type="entry name" value="MFS"/>
    <property type="match status" value="1"/>
</dbReference>
<keyword evidence="2" id="KW-0813">Transport</keyword>
<feature type="transmembrane region" description="Helical" evidence="6">
    <location>
        <begin position="127"/>
        <end position="149"/>
    </location>
</feature>
<comment type="subcellular location">
    <subcellularLocation>
        <location evidence="1">Membrane</location>
        <topology evidence="1">Multi-pass membrane protein</topology>
    </subcellularLocation>
</comment>
<dbReference type="GO" id="GO:0022857">
    <property type="term" value="F:transmembrane transporter activity"/>
    <property type="evidence" value="ECO:0007669"/>
    <property type="project" value="InterPro"/>
</dbReference>
<evidence type="ECO:0000313" key="8">
    <source>
        <dbReference type="EMBL" id="ACT59208.1"/>
    </source>
</evidence>
<protein>
    <submittedName>
        <fullName evidence="8">Major facilitator superfamily MFS_1</fullName>
    </submittedName>
</protein>
<reference evidence="9" key="1">
    <citation type="journal article" date="2011" name="J. Bacteriol.">
        <title>Genome sequences of eight morphologically diverse alphaproteobacteria.</title>
        <authorList>
            <consortium name="US DOE Joint Genome Institute"/>
            <person name="Brown P.J."/>
            <person name="Kysela D.T."/>
            <person name="Buechlein A."/>
            <person name="Hemmerich C."/>
            <person name="Brun Y.V."/>
        </authorList>
    </citation>
    <scope>NUCLEOTIDE SEQUENCE [LARGE SCALE GENOMIC DNA]</scope>
    <source>
        <strain evidence="9">ATCC 49814 / DSM 5838 / IFAM 1418</strain>
    </source>
</reference>
<dbReference type="Pfam" id="PF07690">
    <property type="entry name" value="MFS_1"/>
    <property type="match status" value="1"/>
</dbReference>
<organism evidence="8 9">
    <name type="scientific">Hirschia baltica (strain ATCC 49814 / DSM 5838 / IFAM 1418)</name>
    <dbReference type="NCBI Taxonomy" id="582402"/>
    <lineage>
        <taxon>Bacteria</taxon>
        <taxon>Pseudomonadati</taxon>
        <taxon>Pseudomonadota</taxon>
        <taxon>Alphaproteobacteria</taxon>
        <taxon>Hyphomonadales</taxon>
        <taxon>Hyphomonadaceae</taxon>
        <taxon>Hirschia</taxon>
    </lineage>
</organism>
<dbReference type="PANTHER" id="PTHR23505">
    <property type="entry name" value="SPINSTER"/>
    <property type="match status" value="1"/>
</dbReference>
<dbReference type="InterPro" id="IPR020846">
    <property type="entry name" value="MFS_dom"/>
</dbReference>
<feature type="transmembrane region" description="Helical" evidence="6">
    <location>
        <begin position="422"/>
        <end position="443"/>
    </location>
</feature>
<dbReference type="InterPro" id="IPR044770">
    <property type="entry name" value="MFS_spinster-like"/>
</dbReference>
<feature type="transmembrane region" description="Helical" evidence="6">
    <location>
        <begin position="203"/>
        <end position="223"/>
    </location>
</feature>
<keyword evidence="5 6" id="KW-0472">Membrane</keyword>
<feature type="transmembrane region" description="Helical" evidence="6">
    <location>
        <begin position="161"/>
        <end position="183"/>
    </location>
</feature>
<dbReference type="STRING" id="582402.Hbal_1519"/>
<feature type="transmembrane region" description="Helical" evidence="6">
    <location>
        <begin position="388"/>
        <end position="410"/>
    </location>
</feature>
<dbReference type="PANTHER" id="PTHR23505:SF79">
    <property type="entry name" value="PROTEIN SPINSTER"/>
    <property type="match status" value="1"/>
</dbReference>
<dbReference type="KEGG" id="hba:Hbal_1519"/>
<dbReference type="GO" id="GO:0016020">
    <property type="term" value="C:membrane"/>
    <property type="evidence" value="ECO:0007669"/>
    <property type="project" value="UniProtKB-SubCell"/>
</dbReference>